<organism evidence="1">
    <name type="scientific">Sesamum angustifolium</name>
    <dbReference type="NCBI Taxonomy" id="2727405"/>
    <lineage>
        <taxon>Eukaryota</taxon>
        <taxon>Viridiplantae</taxon>
        <taxon>Streptophyta</taxon>
        <taxon>Embryophyta</taxon>
        <taxon>Tracheophyta</taxon>
        <taxon>Spermatophyta</taxon>
        <taxon>Magnoliopsida</taxon>
        <taxon>eudicotyledons</taxon>
        <taxon>Gunneridae</taxon>
        <taxon>Pentapetalae</taxon>
        <taxon>asterids</taxon>
        <taxon>lamiids</taxon>
        <taxon>Lamiales</taxon>
        <taxon>Pedaliaceae</taxon>
        <taxon>Sesamum</taxon>
    </lineage>
</organism>
<evidence type="ECO:0000313" key="1">
    <source>
        <dbReference type="EMBL" id="KAL0370063.1"/>
    </source>
</evidence>
<dbReference type="AlphaFoldDB" id="A0AAW2QQK1"/>
<reference evidence="1" key="2">
    <citation type="journal article" date="2024" name="Plant">
        <title>Genomic evolution and insights into agronomic trait innovations of Sesamum species.</title>
        <authorList>
            <person name="Miao H."/>
            <person name="Wang L."/>
            <person name="Qu L."/>
            <person name="Liu H."/>
            <person name="Sun Y."/>
            <person name="Le M."/>
            <person name="Wang Q."/>
            <person name="Wei S."/>
            <person name="Zheng Y."/>
            <person name="Lin W."/>
            <person name="Duan Y."/>
            <person name="Cao H."/>
            <person name="Xiong S."/>
            <person name="Wang X."/>
            <person name="Wei L."/>
            <person name="Li C."/>
            <person name="Ma Q."/>
            <person name="Ju M."/>
            <person name="Zhao R."/>
            <person name="Li G."/>
            <person name="Mu C."/>
            <person name="Tian Q."/>
            <person name="Mei H."/>
            <person name="Zhang T."/>
            <person name="Gao T."/>
            <person name="Zhang H."/>
        </authorList>
    </citation>
    <scope>NUCLEOTIDE SEQUENCE</scope>
    <source>
        <strain evidence="1">G01</strain>
    </source>
</reference>
<name>A0AAW2QQK1_9LAMI</name>
<protein>
    <submittedName>
        <fullName evidence="1">Uncharacterized protein</fullName>
    </submittedName>
</protein>
<reference evidence="1" key="1">
    <citation type="submission" date="2020-06" db="EMBL/GenBank/DDBJ databases">
        <authorList>
            <person name="Li T."/>
            <person name="Hu X."/>
            <person name="Zhang T."/>
            <person name="Song X."/>
            <person name="Zhang H."/>
            <person name="Dai N."/>
            <person name="Sheng W."/>
            <person name="Hou X."/>
            <person name="Wei L."/>
        </authorList>
    </citation>
    <scope>NUCLEOTIDE SEQUENCE</scope>
    <source>
        <strain evidence="1">G01</strain>
        <tissue evidence="1">Leaf</tissue>
    </source>
</reference>
<dbReference type="EMBL" id="JACGWK010000002">
    <property type="protein sequence ID" value="KAL0370063.1"/>
    <property type="molecule type" value="Genomic_DNA"/>
</dbReference>
<proteinExistence type="predicted"/>
<sequence>MKRWRLDISLQIHDRALACEIMKVPEEQWVAVGDSWNRPYEVAYSANGRGWFRVYVKGLVEGMVGGIGVAVVDGNDGLVFELSKGFSGESTK</sequence>
<accession>A0AAW2QQK1</accession>
<gene>
    <name evidence="1" type="ORF">Sangu_0324400</name>
</gene>
<comment type="caution">
    <text evidence="1">The sequence shown here is derived from an EMBL/GenBank/DDBJ whole genome shotgun (WGS) entry which is preliminary data.</text>
</comment>